<accession>W4K2X3</accession>
<proteinExistence type="predicted"/>
<dbReference type="EMBL" id="KI925460">
    <property type="protein sequence ID" value="ETW80084.1"/>
    <property type="molecule type" value="Genomic_DNA"/>
</dbReference>
<dbReference type="PROSITE" id="PS50053">
    <property type="entry name" value="UBIQUITIN_2"/>
    <property type="match status" value="1"/>
</dbReference>
<dbReference type="HOGENOM" id="CLU_649006_0_0_1"/>
<dbReference type="SUPFAM" id="SSF54236">
    <property type="entry name" value="Ubiquitin-like"/>
    <property type="match status" value="1"/>
</dbReference>
<dbReference type="OrthoDB" id="428577at2759"/>
<evidence type="ECO:0000313" key="3">
    <source>
        <dbReference type="Proteomes" id="UP000030671"/>
    </source>
</evidence>
<dbReference type="STRING" id="747525.W4K2X3"/>
<dbReference type="AlphaFoldDB" id="W4K2X3"/>
<dbReference type="RefSeq" id="XP_009548608.1">
    <property type="nucleotide sequence ID" value="XM_009550313.1"/>
</dbReference>
<gene>
    <name evidence="2" type="ORF">HETIRDRAFT_428368</name>
</gene>
<dbReference type="InParanoid" id="W4K2X3"/>
<dbReference type="CDD" id="cd17039">
    <property type="entry name" value="Ubl_ubiquitin_like"/>
    <property type="match status" value="1"/>
</dbReference>
<dbReference type="Proteomes" id="UP000030671">
    <property type="component" value="Unassembled WGS sequence"/>
</dbReference>
<protein>
    <recommendedName>
        <fullName evidence="1">Ubiquitin-like domain-containing protein</fullName>
    </recommendedName>
</protein>
<dbReference type="Pfam" id="PF00240">
    <property type="entry name" value="ubiquitin"/>
    <property type="match status" value="1"/>
</dbReference>
<dbReference type="Gene3D" id="3.10.20.90">
    <property type="entry name" value="Phosphatidylinositol 3-kinase Catalytic Subunit, Chain A, domain 1"/>
    <property type="match status" value="1"/>
</dbReference>
<dbReference type="InterPro" id="IPR000626">
    <property type="entry name" value="Ubiquitin-like_dom"/>
</dbReference>
<evidence type="ECO:0000313" key="2">
    <source>
        <dbReference type="EMBL" id="ETW80084.1"/>
    </source>
</evidence>
<dbReference type="KEGG" id="hir:HETIRDRAFT_428368"/>
<organism evidence="2 3">
    <name type="scientific">Heterobasidion irregulare (strain TC 32-1)</name>
    <dbReference type="NCBI Taxonomy" id="747525"/>
    <lineage>
        <taxon>Eukaryota</taxon>
        <taxon>Fungi</taxon>
        <taxon>Dikarya</taxon>
        <taxon>Basidiomycota</taxon>
        <taxon>Agaricomycotina</taxon>
        <taxon>Agaricomycetes</taxon>
        <taxon>Russulales</taxon>
        <taxon>Bondarzewiaceae</taxon>
        <taxon>Heterobasidion</taxon>
        <taxon>Heterobasidion annosum species complex</taxon>
    </lineage>
</organism>
<dbReference type="GeneID" id="20674266"/>
<reference evidence="2 3" key="1">
    <citation type="journal article" date="2012" name="New Phytol.">
        <title>Insight into trade-off between wood decay and parasitism from the genome of a fungal forest pathogen.</title>
        <authorList>
            <person name="Olson A."/>
            <person name="Aerts A."/>
            <person name="Asiegbu F."/>
            <person name="Belbahri L."/>
            <person name="Bouzid O."/>
            <person name="Broberg A."/>
            <person name="Canback B."/>
            <person name="Coutinho P.M."/>
            <person name="Cullen D."/>
            <person name="Dalman K."/>
            <person name="Deflorio G."/>
            <person name="van Diepen L.T."/>
            <person name="Dunand C."/>
            <person name="Duplessis S."/>
            <person name="Durling M."/>
            <person name="Gonthier P."/>
            <person name="Grimwood J."/>
            <person name="Fossdal C.G."/>
            <person name="Hansson D."/>
            <person name="Henrissat B."/>
            <person name="Hietala A."/>
            <person name="Himmelstrand K."/>
            <person name="Hoffmeister D."/>
            <person name="Hogberg N."/>
            <person name="James T.Y."/>
            <person name="Karlsson M."/>
            <person name="Kohler A."/>
            <person name="Kues U."/>
            <person name="Lee Y.H."/>
            <person name="Lin Y.C."/>
            <person name="Lind M."/>
            <person name="Lindquist E."/>
            <person name="Lombard V."/>
            <person name="Lucas S."/>
            <person name="Lunden K."/>
            <person name="Morin E."/>
            <person name="Murat C."/>
            <person name="Park J."/>
            <person name="Raffaello T."/>
            <person name="Rouze P."/>
            <person name="Salamov A."/>
            <person name="Schmutz J."/>
            <person name="Solheim H."/>
            <person name="Stahlberg J."/>
            <person name="Velez H."/>
            <person name="de Vries R.P."/>
            <person name="Wiebenga A."/>
            <person name="Woodward S."/>
            <person name="Yakovlev I."/>
            <person name="Garbelotto M."/>
            <person name="Martin F."/>
            <person name="Grigoriev I.V."/>
            <person name="Stenlid J."/>
        </authorList>
    </citation>
    <scope>NUCLEOTIDE SEQUENCE [LARGE SCALE GENOMIC DNA]</scope>
    <source>
        <strain evidence="2 3">TC 32-1</strain>
    </source>
</reference>
<keyword evidence="3" id="KW-1185">Reference proteome</keyword>
<name>W4K2X3_HETIT</name>
<evidence type="ECO:0000259" key="1">
    <source>
        <dbReference type="PROSITE" id="PS50053"/>
    </source>
</evidence>
<feature type="domain" description="Ubiquitin-like" evidence="1">
    <location>
        <begin position="234"/>
        <end position="284"/>
    </location>
</feature>
<dbReference type="InterPro" id="IPR029071">
    <property type="entry name" value="Ubiquitin-like_domsf"/>
</dbReference>
<sequence>MSTESNDVSFETVLAELHHLLLGIPPESNLPFVENSQDSHYACFLNFSLDPDLMEKIEDEVGVFSEQFKNSSERQMLLTFVNNSLSNMVKRARSVDDEDEPSRRTRTWDEKFSPTLCLCSICTKTESISKQHLATLSDAVDGKRLIQIRFGDRRVVTSVPLTFGALAVTIRRLFSLSASFDLRISVHIPSFDGDRMEIDPLIWPNLCYSLMAVWVESVERINKSATATITTPLPEIYVRSSISDRTLAFHYDPLLTIEALMRKLQVEEGIPIEHQRLFLDGKILLAIKRPLTLAQCFIKSGIIPEWKFSSVRPMVSVERKGSGLQSITWAVQSQDTQYDEEPVGSDGPDIQWSYDLSGFPSRLPHNCFDPTHPVIDPSNSVLVLDTEVAEYLEAALRSLELPPSMRRSFITWVILVYIPPGYY</sequence>